<organism evidence="1 2">
    <name type="scientific">Violaceomyces palustris</name>
    <dbReference type="NCBI Taxonomy" id="1673888"/>
    <lineage>
        <taxon>Eukaryota</taxon>
        <taxon>Fungi</taxon>
        <taxon>Dikarya</taxon>
        <taxon>Basidiomycota</taxon>
        <taxon>Ustilaginomycotina</taxon>
        <taxon>Ustilaginomycetes</taxon>
        <taxon>Violaceomycetales</taxon>
        <taxon>Violaceomycetaceae</taxon>
        <taxon>Violaceomyces</taxon>
    </lineage>
</organism>
<gene>
    <name evidence="1" type="ORF">IE53DRAFT_391024</name>
</gene>
<evidence type="ECO:0000313" key="1">
    <source>
        <dbReference type="EMBL" id="PWN46817.1"/>
    </source>
</evidence>
<protein>
    <submittedName>
        <fullName evidence="1">Uncharacterized protein</fullName>
    </submittedName>
</protein>
<dbReference type="EMBL" id="KZ820690">
    <property type="protein sequence ID" value="PWN46817.1"/>
    <property type="molecule type" value="Genomic_DNA"/>
</dbReference>
<proteinExistence type="predicted"/>
<name>A0ACD0NLW3_9BASI</name>
<sequence>MFLFSPRSYFTLAAALLPPFHLLCSTQPLHFSRHRQAGSGQVDPLDHSSHQKDRKKRRKKKKNKKRKRRRY</sequence>
<accession>A0ACD0NLW3</accession>
<evidence type="ECO:0000313" key="2">
    <source>
        <dbReference type="Proteomes" id="UP000245626"/>
    </source>
</evidence>
<feature type="non-terminal residue" evidence="1">
    <location>
        <position position="71"/>
    </location>
</feature>
<reference evidence="1 2" key="1">
    <citation type="journal article" date="2018" name="Mol. Biol. Evol.">
        <title>Broad Genomic Sampling Reveals a Smut Pathogenic Ancestry of the Fungal Clade Ustilaginomycotina.</title>
        <authorList>
            <person name="Kijpornyongpan T."/>
            <person name="Mondo S.J."/>
            <person name="Barry K."/>
            <person name="Sandor L."/>
            <person name="Lee J."/>
            <person name="Lipzen A."/>
            <person name="Pangilinan J."/>
            <person name="LaButti K."/>
            <person name="Hainaut M."/>
            <person name="Henrissat B."/>
            <person name="Grigoriev I.V."/>
            <person name="Spatafora J.W."/>
            <person name="Aime M.C."/>
        </authorList>
    </citation>
    <scope>NUCLEOTIDE SEQUENCE [LARGE SCALE GENOMIC DNA]</scope>
    <source>
        <strain evidence="1 2">SA 807</strain>
    </source>
</reference>
<keyword evidence="2" id="KW-1185">Reference proteome</keyword>
<dbReference type="Proteomes" id="UP000245626">
    <property type="component" value="Unassembled WGS sequence"/>
</dbReference>